<reference evidence="2" key="1">
    <citation type="submission" date="2023-04" db="EMBL/GenBank/DDBJ databases">
        <title>Phytophthora fragariaefolia NBRC 109709.</title>
        <authorList>
            <person name="Ichikawa N."/>
            <person name="Sato H."/>
            <person name="Tonouchi N."/>
        </authorList>
    </citation>
    <scope>NUCLEOTIDE SEQUENCE</scope>
    <source>
        <strain evidence="2">NBRC 109709</strain>
    </source>
</reference>
<accession>A0A9W6XCV3</accession>
<protein>
    <submittedName>
        <fullName evidence="2">Unnamed protein product</fullName>
    </submittedName>
</protein>
<evidence type="ECO:0000313" key="2">
    <source>
        <dbReference type="EMBL" id="GMF36025.1"/>
    </source>
</evidence>
<name>A0A9W6XCV3_9STRA</name>
<evidence type="ECO:0000256" key="1">
    <source>
        <dbReference type="ARBA" id="ARBA00022737"/>
    </source>
</evidence>
<dbReference type="InterPro" id="IPR036770">
    <property type="entry name" value="Ankyrin_rpt-contain_sf"/>
</dbReference>
<dbReference type="Proteomes" id="UP001165121">
    <property type="component" value="Unassembled WGS sequence"/>
</dbReference>
<sequence length="350" mass="38696">MAKCYKTKNFDAALKVFASVQRANWSAGNFLYTTALLAAHGSGKREQVPEILERMLKAAKPYASRAFQVALSAAIKSRQHGLVLDLMECSKTLDVKLTSEHDHFVLRSYAAVGDVDAALGTRDALQQKGFELTDDGVHWIVHCACRTDHWDLVEGLLTPSVASADQEEGAVSEATREIAFNTAIAAYGNKERWAKVVDVYDMMPESLRSELKGWHLGAVVMAHARAESKEVKLRALEIFHEHKHEAGELTYGGAITALLETEQFDEALALAEDMEQKDIAWGENVYQAITLALFRRGTTEDAVQLLEETVRSMGIEPNGYLNIIRFYTDRHAHLGVVQPAPTVSAPCKPN</sequence>
<proteinExistence type="predicted"/>
<dbReference type="PANTHER" id="PTHR47447">
    <property type="entry name" value="OS03G0856100 PROTEIN"/>
    <property type="match status" value="1"/>
</dbReference>
<organism evidence="2 3">
    <name type="scientific">Phytophthora fragariaefolia</name>
    <dbReference type="NCBI Taxonomy" id="1490495"/>
    <lineage>
        <taxon>Eukaryota</taxon>
        <taxon>Sar</taxon>
        <taxon>Stramenopiles</taxon>
        <taxon>Oomycota</taxon>
        <taxon>Peronosporomycetes</taxon>
        <taxon>Peronosporales</taxon>
        <taxon>Peronosporaceae</taxon>
        <taxon>Phytophthora</taxon>
    </lineage>
</organism>
<gene>
    <name evidence="2" type="ORF">Pfra01_000970600</name>
</gene>
<keyword evidence="3" id="KW-1185">Reference proteome</keyword>
<dbReference type="InterPro" id="IPR011990">
    <property type="entry name" value="TPR-like_helical_dom_sf"/>
</dbReference>
<dbReference type="AlphaFoldDB" id="A0A9W6XCV3"/>
<dbReference type="SUPFAM" id="SSF48403">
    <property type="entry name" value="Ankyrin repeat"/>
    <property type="match status" value="1"/>
</dbReference>
<comment type="caution">
    <text evidence="2">The sequence shown here is derived from an EMBL/GenBank/DDBJ whole genome shotgun (WGS) entry which is preliminary data.</text>
</comment>
<dbReference type="InterPro" id="IPR002885">
    <property type="entry name" value="PPR_rpt"/>
</dbReference>
<dbReference type="EMBL" id="BSXT01000906">
    <property type="protein sequence ID" value="GMF36025.1"/>
    <property type="molecule type" value="Genomic_DNA"/>
</dbReference>
<evidence type="ECO:0000313" key="3">
    <source>
        <dbReference type="Proteomes" id="UP001165121"/>
    </source>
</evidence>
<dbReference type="Gene3D" id="1.25.40.10">
    <property type="entry name" value="Tetratricopeptide repeat domain"/>
    <property type="match status" value="2"/>
</dbReference>
<keyword evidence="1" id="KW-0677">Repeat</keyword>
<dbReference type="OrthoDB" id="185373at2759"/>
<dbReference type="Pfam" id="PF01535">
    <property type="entry name" value="PPR"/>
    <property type="match status" value="1"/>
</dbReference>
<dbReference type="PANTHER" id="PTHR47447:SF17">
    <property type="entry name" value="OS12G0638900 PROTEIN"/>
    <property type="match status" value="1"/>
</dbReference>